<organism evidence="2 3">
    <name type="scientific">Aphis gossypii</name>
    <name type="common">Cotton aphid</name>
    <dbReference type="NCBI Taxonomy" id="80765"/>
    <lineage>
        <taxon>Eukaryota</taxon>
        <taxon>Metazoa</taxon>
        <taxon>Ecdysozoa</taxon>
        <taxon>Arthropoda</taxon>
        <taxon>Hexapoda</taxon>
        <taxon>Insecta</taxon>
        <taxon>Pterygota</taxon>
        <taxon>Neoptera</taxon>
        <taxon>Paraneoptera</taxon>
        <taxon>Hemiptera</taxon>
        <taxon>Sternorrhyncha</taxon>
        <taxon>Aphidomorpha</taxon>
        <taxon>Aphidoidea</taxon>
        <taxon>Aphididae</taxon>
        <taxon>Aphidini</taxon>
        <taxon>Aphis</taxon>
        <taxon>Aphis</taxon>
    </lineage>
</organism>
<gene>
    <name evidence="2" type="ORF">APHIGO_LOCUS6506</name>
</gene>
<feature type="transmembrane region" description="Helical" evidence="1">
    <location>
        <begin position="89"/>
        <end position="105"/>
    </location>
</feature>
<protein>
    <submittedName>
        <fullName evidence="2">Uncharacterized protein</fullName>
    </submittedName>
</protein>
<evidence type="ECO:0000313" key="2">
    <source>
        <dbReference type="EMBL" id="CAH1725415.1"/>
    </source>
</evidence>
<reference evidence="2" key="2">
    <citation type="submission" date="2022-10" db="EMBL/GenBank/DDBJ databases">
        <authorList>
            <consortium name="ENA_rothamsted_submissions"/>
            <consortium name="culmorum"/>
            <person name="King R."/>
        </authorList>
    </citation>
    <scope>NUCLEOTIDE SEQUENCE</scope>
</reference>
<accession>A0A9P0J2I0</accession>
<keyword evidence="1" id="KW-0472">Membrane</keyword>
<proteinExistence type="predicted"/>
<name>A0A9P0J2I0_APHGO</name>
<keyword evidence="1" id="KW-1133">Transmembrane helix</keyword>
<keyword evidence="1" id="KW-0812">Transmembrane</keyword>
<dbReference type="Proteomes" id="UP001154329">
    <property type="component" value="Chromosome 2"/>
</dbReference>
<evidence type="ECO:0000256" key="1">
    <source>
        <dbReference type="SAM" id="Phobius"/>
    </source>
</evidence>
<evidence type="ECO:0000313" key="3">
    <source>
        <dbReference type="Proteomes" id="UP001154329"/>
    </source>
</evidence>
<dbReference type="EMBL" id="OU899035">
    <property type="protein sequence ID" value="CAH1725415.1"/>
    <property type="molecule type" value="Genomic_DNA"/>
</dbReference>
<reference evidence="2" key="1">
    <citation type="submission" date="2022-02" db="EMBL/GenBank/DDBJ databases">
        <authorList>
            <person name="King R."/>
        </authorList>
    </citation>
    <scope>NUCLEOTIDE SEQUENCE</scope>
</reference>
<sequence length="128" mass="15384">MQLQFCSVLHQTRARQYQFIHCNINYKIALHRVYFHSYNIVSMSCVYTAKIVSVNFIPGKHYRNIIMFSLRKSIEPHIVRDRYLREKRIGIIILLCAFCFGAMVYDNYFTCTYCTYYNITGYLYDELL</sequence>
<dbReference type="AlphaFoldDB" id="A0A9P0J2I0"/>
<keyword evidence="3" id="KW-1185">Reference proteome</keyword>